<dbReference type="PROSITE" id="PS50940">
    <property type="entry name" value="CHIT_BIND_II"/>
    <property type="match status" value="2"/>
</dbReference>
<protein>
    <recommendedName>
        <fullName evidence="2">Chitin-binding type-2 domain-containing protein</fullName>
    </recommendedName>
</protein>
<evidence type="ECO:0000259" key="2">
    <source>
        <dbReference type="PROSITE" id="PS50940"/>
    </source>
</evidence>
<dbReference type="GO" id="GO:0008061">
    <property type="term" value="F:chitin binding"/>
    <property type="evidence" value="ECO:0007669"/>
    <property type="project" value="InterPro"/>
</dbReference>
<dbReference type="SMART" id="SM00494">
    <property type="entry name" value="ChtBD2"/>
    <property type="match status" value="2"/>
</dbReference>
<organism evidence="3 4">
    <name type="scientific">Hermetia illucens</name>
    <name type="common">Black soldier fly</name>
    <dbReference type="NCBI Taxonomy" id="343691"/>
    <lineage>
        <taxon>Eukaryota</taxon>
        <taxon>Metazoa</taxon>
        <taxon>Ecdysozoa</taxon>
        <taxon>Arthropoda</taxon>
        <taxon>Hexapoda</taxon>
        <taxon>Insecta</taxon>
        <taxon>Pterygota</taxon>
        <taxon>Neoptera</taxon>
        <taxon>Endopterygota</taxon>
        <taxon>Diptera</taxon>
        <taxon>Brachycera</taxon>
        <taxon>Stratiomyomorpha</taxon>
        <taxon>Stratiomyidae</taxon>
        <taxon>Hermetiinae</taxon>
        <taxon>Hermetia</taxon>
    </lineage>
</organism>
<dbReference type="EMBL" id="LR899010">
    <property type="protein sequence ID" value="CAD7080686.1"/>
    <property type="molecule type" value="Genomic_DNA"/>
</dbReference>
<sequence>MKADIRLLILAILIIAYKEAIAAETGAACGSIPHGGTKAHEKSCSHFLVCTNGVLFETACPQNYGYNRSTDKCEYNSDCWANNGLNPGKSKICANHPTGSYLPSITGCRGFYYCYKGYAIPSSCPVGYAFRPLVSTCVLSDLECAKKN</sequence>
<evidence type="ECO:0000313" key="3">
    <source>
        <dbReference type="EMBL" id="CAD7080686.1"/>
    </source>
</evidence>
<evidence type="ECO:0000256" key="1">
    <source>
        <dbReference type="SAM" id="SignalP"/>
    </source>
</evidence>
<dbReference type="Gene3D" id="2.170.140.10">
    <property type="entry name" value="Chitin binding domain"/>
    <property type="match status" value="2"/>
</dbReference>
<feature type="domain" description="Chitin-binding type-2" evidence="2">
    <location>
        <begin position="90"/>
        <end position="146"/>
    </location>
</feature>
<feature type="domain" description="Chitin-binding type-2" evidence="2">
    <location>
        <begin position="26"/>
        <end position="81"/>
    </location>
</feature>
<name>A0A7R8YPU0_HERIL</name>
<proteinExistence type="predicted"/>
<keyword evidence="4" id="KW-1185">Reference proteome</keyword>
<reference evidence="3 4" key="1">
    <citation type="submission" date="2020-11" db="EMBL/GenBank/DDBJ databases">
        <authorList>
            <person name="Wallbank WR R."/>
            <person name="Pardo Diaz C."/>
            <person name="Kozak K."/>
            <person name="Martin S."/>
            <person name="Jiggins C."/>
            <person name="Moest M."/>
            <person name="Warren A I."/>
            <person name="Generalovic N T."/>
            <person name="Byers J.R.P. K."/>
            <person name="Montejo-Kovacevich G."/>
            <person name="Yen C E."/>
        </authorList>
    </citation>
    <scope>NUCLEOTIDE SEQUENCE [LARGE SCALE GENOMIC DNA]</scope>
</reference>
<dbReference type="SUPFAM" id="SSF57625">
    <property type="entry name" value="Invertebrate chitin-binding proteins"/>
    <property type="match status" value="2"/>
</dbReference>
<dbReference type="Pfam" id="PF01607">
    <property type="entry name" value="CBM_14"/>
    <property type="match status" value="2"/>
</dbReference>
<gene>
    <name evidence="3" type="ORF">HERILL_LOCUS3829</name>
</gene>
<dbReference type="GO" id="GO:0005576">
    <property type="term" value="C:extracellular region"/>
    <property type="evidence" value="ECO:0007669"/>
    <property type="project" value="InterPro"/>
</dbReference>
<dbReference type="AlphaFoldDB" id="A0A7R8YPU0"/>
<dbReference type="InterPro" id="IPR002557">
    <property type="entry name" value="Chitin-bd_dom"/>
</dbReference>
<feature type="chain" id="PRO_5031352869" description="Chitin-binding type-2 domain-containing protein" evidence="1">
    <location>
        <begin position="23"/>
        <end position="148"/>
    </location>
</feature>
<evidence type="ECO:0000313" key="4">
    <source>
        <dbReference type="Proteomes" id="UP000594454"/>
    </source>
</evidence>
<dbReference type="Proteomes" id="UP000594454">
    <property type="component" value="Chromosome 2"/>
</dbReference>
<feature type="signal peptide" evidence="1">
    <location>
        <begin position="1"/>
        <end position="22"/>
    </location>
</feature>
<accession>A0A7R8YPU0</accession>
<dbReference type="InParanoid" id="A0A7R8YPU0"/>
<dbReference type="InterPro" id="IPR036508">
    <property type="entry name" value="Chitin-bd_dom_sf"/>
</dbReference>
<dbReference type="OrthoDB" id="6020543at2759"/>
<keyword evidence="1" id="KW-0732">Signal</keyword>